<dbReference type="Pfam" id="PF12079">
    <property type="entry name" value="DUF3558"/>
    <property type="match status" value="1"/>
</dbReference>
<gene>
    <name evidence="3" type="ORF">F4553_001536</name>
</gene>
<keyword evidence="4" id="KW-1185">Reference proteome</keyword>
<evidence type="ECO:0000256" key="2">
    <source>
        <dbReference type="SAM" id="SignalP"/>
    </source>
</evidence>
<dbReference type="InterPro" id="IPR024520">
    <property type="entry name" value="DUF3558"/>
</dbReference>
<feature type="signal peptide" evidence="2">
    <location>
        <begin position="1"/>
        <end position="25"/>
    </location>
</feature>
<dbReference type="PROSITE" id="PS51257">
    <property type="entry name" value="PROKAR_LIPOPROTEIN"/>
    <property type="match status" value="1"/>
</dbReference>
<dbReference type="RefSeq" id="WP_184833879.1">
    <property type="nucleotide sequence ID" value="NZ_JACHMN010000002.1"/>
</dbReference>
<feature type="chain" id="PRO_5032407223" description="DUF3558 domain-containing protein" evidence="2">
    <location>
        <begin position="26"/>
        <end position="192"/>
    </location>
</feature>
<dbReference type="EMBL" id="JACHMN010000002">
    <property type="protein sequence ID" value="MBB5868157.1"/>
    <property type="molecule type" value="Genomic_DNA"/>
</dbReference>
<evidence type="ECO:0008006" key="5">
    <source>
        <dbReference type="Google" id="ProtNLM"/>
    </source>
</evidence>
<reference evidence="3 4" key="1">
    <citation type="submission" date="2020-08" db="EMBL/GenBank/DDBJ databases">
        <title>Sequencing the genomes of 1000 actinobacteria strains.</title>
        <authorList>
            <person name="Klenk H.-P."/>
        </authorList>
    </citation>
    <scope>NUCLEOTIDE SEQUENCE [LARGE SCALE GENOMIC DNA]</scope>
    <source>
        <strain evidence="3 4">DSM 45362</strain>
    </source>
</reference>
<evidence type="ECO:0000313" key="4">
    <source>
        <dbReference type="Proteomes" id="UP000587527"/>
    </source>
</evidence>
<dbReference type="Proteomes" id="UP000587527">
    <property type="component" value="Unassembled WGS sequence"/>
</dbReference>
<keyword evidence="2" id="KW-0732">Signal</keyword>
<name>A0A841BGE4_9ACTN</name>
<feature type="region of interest" description="Disordered" evidence="1">
    <location>
        <begin position="27"/>
        <end position="48"/>
    </location>
</feature>
<evidence type="ECO:0000256" key="1">
    <source>
        <dbReference type="SAM" id="MobiDB-lite"/>
    </source>
</evidence>
<organism evidence="3 4">
    <name type="scientific">Allocatelliglobosispora scoriae</name>
    <dbReference type="NCBI Taxonomy" id="643052"/>
    <lineage>
        <taxon>Bacteria</taxon>
        <taxon>Bacillati</taxon>
        <taxon>Actinomycetota</taxon>
        <taxon>Actinomycetes</taxon>
        <taxon>Micromonosporales</taxon>
        <taxon>Micromonosporaceae</taxon>
        <taxon>Allocatelliglobosispora</taxon>
    </lineage>
</organism>
<evidence type="ECO:0000313" key="3">
    <source>
        <dbReference type="EMBL" id="MBB5868157.1"/>
    </source>
</evidence>
<feature type="compositionally biased region" description="Low complexity" evidence="1">
    <location>
        <begin position="28"/>
        <end position="48"/>
    </location>
</feature>
<comment type="caution">
    <text evidence="3">The sequence shown here is derived from an EMBL/GenBank/DDBJ whole genome shotgun (WGS) entry which is preliminary data.</text>
</comment>
<proteinExistence type="predicted"/>
<accession>A0A841BGE4</accession>
<sequence length="192" mass="19037">MRPLRHALVLTVTAGLALSMLSACGDDATPAASSPNSTATATTGGDAPAAGEAFDPCKKITAAEIGAIVGFTVVMKEVPGGGCSYDPADDPRATTISIDEGETNAGGGIESAKQGSTGTIAGEPVALSGVGDAAYIVVGKGKALGKNSFQAQAGLEIKGQLIMVTVIQLGNATKDQVTKFVTEATKLVASKV</sequence>
<protein>
    <recommendedName>
        <fullName evidence="5">DUF3558 domain-containing protein</fullName>
    </recommendedName>
</protein>
<dbReference type="AlphaFoldDB" id="A0A841BGE4"/>